<dbReference type="Pfam" id="PF03729">
    <property type="entry name" value="DUF308"/>
    <property type="match status" value="2"/>
</dbReference>
<dbReference type="InterPro" id="IPR052712">
    <property type="entry name" value="Acid_resist_chaperone_HdeD"/>
</dbReference>
<accession>A0A1S1HI89</accession>
<keyword evidence="2" id="KW-0472">Membrane</keyword>
<protein>
    <recommendedName>
        <fullName evidence="5">Acid-resistance membrane protein</fullName>
    </recommendedName>
</protein>
<reference evidence="3 4" key="1">
    <citation type="submission" date="2016-09" db="EMBL/GenBank/DDBJ databases">
        <title>Metabolic pathway, cell adaptation mechanisms and a novel monoxygenase revealed through proteogenomic-transcription analysis of a Sphingomonas haloaromaticamans strain degrading the fungicide ortho-phenylphenol.</title>
        <authorList>
            <person name="Perruchon C."/>
            <person name="Papadopoulou E.S."/>
            <person name="Rousidou C."/>
            <person name="Vasileiadis S."/>
            <person name="Tanou G."/>
            <person name="Amoutzias G."/>
            <person name="Molassiotis A."/>
            <person name="Karpouzas D.G."/>
        </authorList>
    </citation>
    <scope>NUCLEOTIDE SEQUENCE [LARGE SCALE GENOMIC DNA]</scope>
    <source>
        <strain evidence="3 4">P3</strain>
    </source>
</reference>
<sequence>MTASSATLPLQESGRDNPSEPVLTTRHPDWFILRGVLALALGVAAFLFPANALFAFTLLLAAYAGADGILSLIAGIRRASRKEKRWWSALLRGVVGIVCAVIFVILPGLAVVSYALVTLGTVIAWALLTGAFEIAAAIRLRKEFEGEWLLGLSGALSFLLGLGVWAFLWLHPVATIFSVGTMIAVWALFAGCVLIALGLRLRKREAGKSEAAA</sequence>
<keyword evidence="2" id="KW-1133">Transmembrane helix</keyword>
<dbReference type="Proteomes" id="UP000179467">
    <property type="component" value="Unassembled WGS sequence"/>
</dbReference>
<feature type="transmembrane region" description="Helical" evidence="2">
    <location>
        <begin position="176"/>
        <end position="199"/>
    </location>
</feature>
<keyword evidence="4" id="KW-1185">Reference proteome</keyword>
<gene>
    <name evidence="3" type="ORF">BHE75_02225</name>
</gene>
<feature type="region of interest" description="Disordered" evidence="1">
    <location>
        <begin position="1"/>
        <end position="22"/>
    </location>
</feature>
<feature type="transmembrane region" description="Helical" evidence="2">
    <location>
        <begin position="112"/>
        <end position="136"/>
    </location>
</feature>
<evidence type="ECO:0000256" key="1">
    <source>
        <dbReference type="SAM" id="MobiDB-lite"/>
    </source>
</evidence>
<name>A0A1S1HI89_9SPHN</name>
<dbReference type="RefSeq" id="WP_191225183.1">
    <property type="nucleotide sequence ID" value="NZ_MIPT01000001.1"/>
</dbReference>
<keyword evidence="2" id="KW-0812">Transmembrane</keyword>
<feature type="transmembrane region" description="Helical" evidence="2">
    <location>
        <begin position="148"/>
        <end position="170"/>
    </location>
</feature>
<dbReference type="InterPro" id="IPR005325">
    <property type="entry name" value="DUF308_memb"/>
</dbReference>
<dbReference type="AlphaFoldDB" id="A0A1S1HI89"/>
<organism evidence="3 4">
    <name type="scientific">Edaphosphingomonas haloaromaticamans</name>
    <dbReference type="NCBI Taxonomy" id="653954"/>
    <lineage>
        <taxon>Bacteria</taxon>
        <taxon>Pseudomonadati</taxon>
        <taxon>Pseudomonadota</taxon>
        <taxon>Alphaproteobacteria</taxon>
        <taxon>Sphingomonadales</taxon>
        <taxon>Rhizorhabdaceae</taxon>
        <taxon>Edaphosphingomonas</taxon>
    </lineage>
</organism>
<feature type="compositionally biased region" description="Polar residues" evidence="1">
    <location>
        <begin position="1"/>
        <end position="10"/>
    </location>
</feature>
<feature type="transmembrane region" description="Helical" evidence="2">
    <location>
        <begin position="54"/>
        <end position="74"/>
    </location>
</feature>
<evidence type="ECO:0000256" key="2">
    <source>
        <dbReference type="SAM" id="Phobius"/>
    </source>
</evidence>
<feature type="transmembrane region" description="Helical" evidence="2">
    <location>
        <begin position="31"/>
        <end position="48"/>
    </location>
</feature>
<evidence type="ECO:0000313" key="3">
    <source>
        <dbReference type="EMBL" id="OHT20230.1"/>
    </source>
</evidence>
<evidence type="ECO:0008006" key="5">
    <source>
        <dbReference type="Google" id="ProtNLM"/>
    </source>
</evidence>
<dbReference type="EMBL" id="MIPT01000001">
    <property type="protein sequence ID" value="OHT20230.1"/>
    <property type="molecule type" value="Genomic_DNA"/>
</dbReference>
<dbReference type="PANTHER" id="PTHR34989:SF1">
    <property type="entry name" value="PROTEIN HDED"/>
    <property type="match status" value="1"/>
</dbReference>
<feature type="transmembrane region" description="Helical" evidence="2">
    <location>
        <begin position="86"/>
        <end position="106"/>
    </location>
</feature>
<dbReference type="PANTHER" id="PTHR34989">
    <property type="entry name" value="PROTEIN HDED"/>
    <property type="match status" value="1"/>
</dbReference>
<dbReference type="GO" id="GO:0005886">
    <property type="term" value="C:plasma membrane"/>
    <property type="evidence" value="ECO:0007669"/>
    <property type="project" value="TreeGrafter"/>
</dbReference>
<evidence type="ECO:0000313" key="4">
    <source>
        <dbReference type="Proteomes" id="UP000179467"/>
    </source>
</evidence>
<proteinExistence type="predicted"/>
<comment type="caution">
    <text evidence="3">The sequence shown here is derived from an EMBL/GenBank/DDBJ whole genome shotgun (WGS) entry which is preliminary data.</text>
</comment>